<proteinExistence type="predicted"/>
<evidence type="ECO:0000313" key="1">
    <source>
        <dbReference type="EMBL" id="PIP21667.1"/>
    </source>
</evidence>
<dbReference type="EMBL" id="PCRM01000025">
    <property type="protein sequence ID" value="PIP21667.1"/>
    <property type="molecule type" value="Genomic_DNA"/>
</dbReference>
<sequence length="423" mass="47603">MIFGGTWTAKNIGLANITSTVQLAKMAQISGKYLVLFENNNELRPSGGFLGSFAEINLNKGKISDIYFDTNIYKRDNAFAKDHQIAPPKSFQILYGAPYWTMRDSNWAADFRTSAQQVAWFYQQEGGNEVDGVIALDTTFFTNILQLTGPIYLEKYKMEINADNFLKEVQYEVEKGYWEEDTTKTMSEPKTILKDLMGEILPKMQELPKTKILKLVLEALKQKHLMFYFNDPAMEDVALRENWGGVVMQTQGDYLYVVNSTINVGDDPKVNNGGGKTNLSVAEKINYKVVKNQLGDLLVTLSILRTHAGSWDWPDGQNNNYARILVPKDSQLQSANLDGQDVSKDIYTTVEAGKTSFGIWNKTQPQTSKLLTLTYQLPMSAASNYSLLVQKQPGALSSQLQVIYENKVLYDGLLDHDISVNLD</sequence>
<comment type="caution">
    <text evidence="1">The sequence shown here is derived from an EMBL/GenBank/DDBJ whole genome shotgun (WGS) entry which is preliminary data.</text>
</comment>
<evidence type="ECO:0008006" key="3">
    <source>
        <dbReference type="Google" id="ProtNLM"/>
    </source>
</evidence>
<name>A0A2G9YQZ6_9BACT</name>
<accession>A0A2G9YQZ6</accession>
<gene>
    <name evidence="1" type="ORF">COX39_01545</name>
</gene>
<dbReference type="InterPro" id="IPR025101">
    <property type="entry name" value="DUF4012"/>
</dbReference>
<dbReference type="Pfam" id="PF13196">
    <property type="entry name" value="DUF4012"/>
    <property type="match status" value="1"/>
</dbReference>
<reference evidence="1 2" key="1">
    <citation type="submission" date="2017-09" db="EMBL/GenBank/DDBJ databases">
        <title>Depth-based differentiation of microbial function through sediment-hosted aquifers and enrichment of novel symbionts in the deep terrestrial subsurface.</title>
        <authorList>
            <person name="Probst A.J."/>
            <person name="Ladd B."/>
            <person name="Jarett J.K."/>
            <person name="Geller-Mcgrath D.E."/>
            <person name="Sieber C.M."/>
            <person name="Emerson J.B."/>
            <person name="Anantharaman K."/>
            <person name="Thomas B.C."/>
            <person name="Malmstrom R."/>
            <person name="Stieglmeier M."/>
            <person name="Klingl A."/>
            <person name="Woyke T."/>
            <person name="Ryan C.M."/>
            <person name="Banfield J.F."/>
        </authorList>
    </citation>
    <scope>NUCLEOTIDE SEQUENCE [LARGE SCALE GENOMIC DNA]</scope>
    <source>
        <strain evidence="1">CG23_combo_of_CG06-09_8_20_14_all_40_13</strain>
    </source>
</reference>
<dbReference type="Proteomes" id="UP000231567">
    <property type="component" value="Unassembled WGS sequence"/>
</dbReference>
<dbReference type="AlphaFoldDB" id="A0A2G9YQZ6"/>
<evidence type="ECO:0000313" key="2">
    <source>
        <dbReference type="Proteomes" id="UP000231567"/>
    </source>
</evidence>
<protein>
    <recommendedName>
        <fullName evidence="3">DUF4012 domain-containing protein</fullName>
    </recommendedName>
</protein>
<organism evidence="1 2">
    <name type="scientific">Candidatus Nealsonbacteria bacterium CG23_combo_of_CG06-09_8_20_14_all_40_13</name>
    <dbReference type="NCBI Taxonomy" id="1974724"/>
    <lineage>
        <taxon>Bacteria</taxon>
        <taxon>Candidatus Nealsoniibacteriota</taxon>
    </lineage>
</organism>